<keyword evidence="1" id="KW-0812">Transmembrane</keyword>
<sequence>MAVGFFSRRLVFYFVCMAQQMGLLKITGTIGGVCFYCLDGVYYARAKSSLTGQRVKRDPAFAKTMQHADLLGRAAKIASERYRRTVPKAERSRGKYRELVGVVLRELREEATEAQRKIPQENHEQHEWTRRFSSHRLTRIVSS</sequence>
<feature type="transmembrane region" description="Helical" evidence="1">
    <location>
        <begin position="12"/>
        <end position="38"/>
    </location>
</feature>
<gene>
    <name evidence="2" type="ORF">IQ13_1475</name>
</gene>
<dbReference type="EMBL" id="VLLE01000003">
    <property type="protein sequence ID" value="TWI83365.1"/>
    <property type="molecule type" value="Genomic_DNA"/>
</dbReference>
<keyword evidence="1" id="KW-1133">Transmembrane helix</keyword>
<keyword evidence="1" id="KW-0472">Membrane</keyword>
<evidence type="ECO:0000313" key="3">
    <source>
        <dbReference type="Proteomes" id="UP000316167"/>
    </source>
</evidence>
<dbReference type="AlphaFoldDB" id="A0A562SQ24"/>
<proteinExistence type="predicted"/>
<dbReference type="Proteomes" id="UP000316167">
    <property type="component" value="Unassembled WGS sequence"/>
</dbReference>
<comment type="caution">
    <text evidence="2">The sequence shown here is derived from an EMBL/GenBank/DDBJ whole genome shotgun (WGS) entry which is preliminary data.</text>
</comment>
<evidence type="ECO:0000256" key="1">
    <source>
        <dbReference type="SAM" id="Phobius"/>
    </source>
</evidence>
<accession>A0A562SQ24</accession>
<name>A0A562SQ24_9BACT</name>
<reference evidence="2 3" key="1">
    <citation type="journal article" date="2015" name="Stand. Genomic Sci.">
        <title>Genomic Encyclopedia of Bacterial and Archaeal Type Strains, Phase III: the genomes of soil and plant-associated and newly described type strains.</title>
        <authorList>
            <person name="Whitman W.B."/>
            <person name="Woyke T."/>
            <person name="Klenk H.P."/>
            <person name="Zhou Y."/>
            <person name="Lilburn T.G."/>
            <person name="Beck B.J."/>
            <person name="De Vos P."/>
            <person name="Vandamme P."/>
            <person name="Eisen J.A."/>
            <person name="Garrity G."/>
            <person name="Hugenholtz P."/>
            <person name="Kyrpides N.C."/>
        </authorList>
    </citation>
    <scope>NUCLEOTIDE SEQUENCE [LARGE SCALE GENOMIC DNA]</scope>
    <source>
        <strain evidence="2 3">CGMCC 1.7271</strain>
    </source>
</reference>
<organism evidence="2 3">
    <name type="scientific">Lacibacter cauensis</name>
    <dbReference type="NCBI Taxonomy" id="510947"/>
    <lineage>
        <taxon>Bacteria</taxon>
        <taxon>Pseudomonadati</taxon>
        <taxon>Bacteroidota</taxon>
        <taxon>Chitinophagia</taxon>
        <taxon>Chitinophagales</taxon>
        <taxon>Chitinophagaceae</taxon>
        <taxon>Lacibacter</taxon>
    </lineage>
</organism>
<keyword evidence="3" id="KW-1185">Reference proteome</keyword>
<protein>
    <submittedName>
        <fullName evidence="2">Uncharacterized protein</fullName>
    </submittedName>
</protein>
<evidence type="ECO:0000313" key="2">
    <source>
        <dbReference type="EMBL" id="TWI83365.1"/>
    </source>
</evidence>